<dbReference type="RefSeq" id="WP_319158039.1">
    <property type="nucleotide sequence ID" value="NZ_CP138359.1"/>
</dbReference>
<organism evidence="3 4">
    <name type="scientific">Sanguibacter biliveldensis</name>
    <dbReference type="NCBI Taxonomy" id="3030830"/>
    <lineage>
        <taxon>Bacteria</taxon>
        <taxon>Bacillati</taxon>
        <taxon>Actinomycetota</taxon>
        <taxon>Actinomycetes</taxon>
        <taxon>Micrococcales</taxon>
        <taxon>Sanguibacteraceae</taxon>
        <taxon>Sanguibacter</taxon>
    </lineage>
</organism>
<reference evidence="4" key="1">
    <citation type="submission" date="2023-11" db="EMBL/GenBank/DDBJ databases">
        <authorList>
            <person name="Helweg L.P."/>
            <person name="Kiel A."/>
            <person name="Hitz F."/>
            <person name="Ruckert-Reed C."/>
            <person name="Busche T."/>
            <person name="Kaltschmidt B."/>
            <person name="Kaltschmidt C."/>
        </authorList>
    </citation>
    <scope>NUCLEOTIDE SEQUENCE [LARGE SCALE GENOMIC DNA]</scope>
    <source>
        <strain evidence="4">4.1</strain>
    </source>
</reference>
<dbReference type="KEGG" id="sbil:SANBI_000163"/>
<evidence type="ECO:0000256" key="2">
    <source>
        <dbReference type="SAM" id="Phobius"/>
    </source>
</evidence>
<keyword evidence="2" id="KW-1133">Transmembrane helix</keyword>
<proteinExistence type="predicted"/>
<protein>
    <submittedName>
        <fullName evidence="3">Uncharacterized protein</fullName>
    </submittedName>
</protein>
<evidence type="ECO:0000256" key="1">
    <source>
        <dbReference type="SAM" id="MobiDB-lite"/>
    </source>
</evidence>
<feature type="transmembrane region" description="Helical" evidence="2">
    <location>
        <begin position="103"/>
        <end position="124"/>
    </location>
</feature>
<evidence type="ECO:0000313" key="4">
    <source>
        <dbReference type="Proteomes" id="UP001304340"/>
    </source>
</evidence>
<feature type="region of interest" description="Disordered" evidence="1">
    <location>
        <begin position="1"/>
        <end position="65"/>
    </location>
</feature>
<keyword evidence="2" id="KW-0812">Transmembrane</keyword>
<gene>
    <name evidence="3" type="ORF">SANBI_000163</name>
</gene>
<accession>A0AAF0Z4A5</accession>
<dbReference type="AlphaFoldDB" id="A0AAF0Z4A5"/>
<sequence length="140" mass="14498">MSTAPSAPGPSDRPADPWAPPTSGGLPSYPASSGSPEHSGYPLPTGERDATDPYLPAPPAGRRRRSTGGVWRIVLGIVLVLSTLASVTGANSSTSTATSGDPVATLTVVVLRLLMLGLAVWLIVSGSRRTAEKRRLRRSV</sequence>
<keyword evidence="4" id="KW-1185">Reference proteome</keyword>
<keyword evidence="2" id="KW-0472">Membrane</keyword>
<name>A0AAF0Z4A5_9MICO</name>
<evidence type="ECO:0000313" key="3">
    <source>
        <dbReference type="EMBL" id="WPF82557.1"/>
    </source>
</evidence>
<feature type="transmembrane region" description="Helical" evidence="2">
    <location>
        <begin position="70"/>
        <end position="91"/>
    </location>
</feature>
<dbReference type="Proteomes" id="UP001304340">
    <property type="component" value="Chromosome"/>
</dbReference>
<dbReference type="EMBL" id="CP138359">
    <property type="protein sequence ID" value="WPF82557.1"/>
    <property type="molecule type" value="Genomic_DNA"/>
</dbReference>